<sequence length="351" mass="36889">MEVTVDVGLLGKAIAVCGKQARAEVTADERGTLVKHKLSNVIAVQSIPSKVGIPGAFTCDWQAGLLLSRIKTKIPDLLRVAVNGAEVGEEATLRLVPSILKLAQVPHSAGAERRKRQAATLTTEAEKLSKALEMALACGKGDISISLESSGFSVRRGDFDTVGSLGNSRQDKTLALTPRECRIAIKLLGKGCWTVVSCADCELKANGNALQFVGATAQTQEPQTITGKSVLEVLQGGSRRAVEKPFSPSAVILDPEDLAVALSGFDAADGKVARVVVSGTTTRARSIKLTAGKTTATIPARGARLPRIPGLPISETRKMLALGEPFFNMILLEQESIKCGPSTLSIKAASQ</sequence>
<keyword evidence="2" id="KW-1185">Reference proteome</keyword>
<evidence type="ECO:0008006" key="3">
    <source>
        <dbReference type="Google" id="ProtNLM"/>
    </source>
</evidence>
<dbReference type="AlphaFoldDB" id="A0A518G859"/>
<proteinExistence type="predicted"/>
<dbReference type="Proteomes" id="UP000318017">
    <property type="component" value="Chromosome"/>
</dbReference>
<gene>
    <name evidence="1" type="ORF">Q31a_31000</name>
</gene>
<organism evidence="1 2">
    <name type="scientific">Aureliella helgolandensis</name>
    <dbReference type="NCBI Taxonomy" id="2527968"/>
    <lineage>
        <taxon>Bacteria</taxon>
        <taxon>Pseudomonadati</taxon>
        <taxon>Planctomycetota</taxon>
        <taxon>Planctomycetia</taxon>
        <taxon>Pirellulales</taxon>
        <taxon>Pirellulaceae</taxon>
        <taxon>Aureliella</taxon>
    </lineage>
</organism>
<evidence type="ECO:0000313" key="1">
    <source>
        <dbReference type="EMBL" id="QDV24778.1"/>
    </source>
</evidence>
<name>A0A518G859_9BACT</name>
<reference evidence="1 2" key="1">
    <citation type="submission" date="2019-02" db="EMBL/GenBank/DDBJ databases">
        <title>Deep-cultivation of Planctomycetes and their phenomic and genomic characterization uncovers novel biology.</title>
        <authorList>
            <person name="Wiegand S."/>
            <person name="Jogler M."/>
            <person name="Boedeker C."/>
            <person name="Pinto D."/>
            <person name="Vollmers J."/>
            <person name="Rivas-Marin E."/>
            <person name="Kohn T."/>
            <person name="Peeters S.H."/>
            <person name="Heuer A."/>
            <person name="Rast P."/>
            <person name="Oberbeckmann S."/>
            <person name="Bunk B."/>
            <person name="Jeske O."/>
            <person name="Meyerdierks A."/>
            <person name="Storesund J.E."/>
            <person name="Kallscheuer N."/>
            <person name="Luecker S."/>
            <person name="Lage O.M."/>
            <person name="Pohl T."/>
            <person name="Merkel B.J."/>
            <person name="Hornburger P."/>
            <person name="Mueller R.-W."/>
            <person name="Bruemmer F."/>
            <person name="Labrenz M."/>
            <person name="Spormann A.M."/>
            <person name="Op den Camp H."/>
            <person name="Overmann J."/>
            <person name="Amann R."/>
            <person name="Jetten M.S.M."/>
            <person name="Mascher T."/>
            <person name="Medema M.H."/>
            <person name="Devos D.P."/>
            <person name="Kaster A.-K."/>
            <person name="Ovreas L."/>
            <person name="Rohde M."/>
            <person name="Galperin M.Y."/>
            <person name="Jogler C."/>
        </authorList>
    </citation>
    <scope>NUCLEOTIDE SEQUENCE [LARGE SCALE GENOMIC DNA]</scope>
    <source>
        <strain evidence="1 2">Q31a</strain>
    </source>
</reference>
<dbReference type="EMBL" id="CP036298">
    <property type="protein sequence ID" value="QDV24778.1"/>
    <property type="molecule type" value="Genomic_DNA"/>
</dbReference>
<dbReference type="KEGG" id="ahel:Q31a_31000"/>
<evidence type="ECO:0000313" key="2">
    <source>
        <dbReference type="Proteomes" id="UP000318017"/>
    </source>
</evidence>
<dbReference type="RefSeq" id="WP_145078913.1">
    <property type="nucleotide sequence ID" value="NZ_CP036298.1"/>
</dbReference>
<protein>
    <recommendedName>
        <fullName evidence="3">DNA polymerase III subunit beta</fullName>
    </recommendedName>
</protein>
<accession>A0A518G859</accession>